<name>A0A940IFI3_9BACT</name>
<protein>
    <recommendedName>
        <fullName evidence="2">Alpha-2-macroglobulin domain-containing protein</fullName>
    </recommendedName>
</protein>
<dbReference type="PANTHER" id="PTHR40094:SF1">
    <property type="entry name" value="UBIQUITIN DOMAIN-CONTAINING PROTEIN"/>
    <property type="match status" value="1"/>
</dbReference>
<sequence>MRRVISLSVVMCVAVSAFAAVPLCDGHSEWRKIYRLTEEQEKEFVDSKRKDGGADVLAEIVRSEAVDSVQYDTEVADAIETKINELPTGNYLVVWAEGNMLRGEIKRNGEVHLFVRESAPGRAELVLTDREGMALSDAVVTVGGRRAKASGCGIYVAKVGKKERSVVVSVSRGGRNEYFSVAVNEPVREWSYKTARDKSDIYAKSFITTDKPEYKPGETLKWKAYIVDFKGRAMTEAMRVTMSGYVRVGGYKEISLGEIAPVSDGVFAGQAVLADSLGLREGASYSLCLTDRKGRRSPIAYWRYKDYKLTGGRMTAEAPEVQYRGKDAVLRVKAVDDNGQRLPYGEIKVTARAVRVEDIFADRVVMKDELYSIETGLLPDGDTEIVLPSGGMPAANMMYSCRVTLTDAERNSYTQTVYIMYYHEREEMKVERAGRGKAVVHCLRNGEKTTRDVEVYGVADDGTRRLLYKGQSEREITVPQIYIGLYAVCGERSEYMVPDIYSRAECSAEIENDTVRIDIAREDGGAFNYMIYCGKELVAEGCDSLIAMREKVRRKEDYTVMVSYVSNGEMYNSKAVAPYDRNRLYVNVEKPDAVKPGDSAEVVIRVRDISGQPVGGADITAMAVTARFGDAWGRGVMPQAWEEQDEGYEHIPGSTGRGLTRSAERRVDSAAFAAFALQEMDYYRFMYSDKAVAEHRAPTYDGSAQIAPYIVRNGTVTPTVYVMIDWQPVWAGWATQRQPYSFAVKEGRHTVAVRTADKLYAVKNVTVKRGEKLMLAIREDGEAVEPYKVAAERMPKRLTADEERYFSRYMLMPYKINGNDGAAYLKGRRGDIYMLEDEADSMWVNRGVRTVALFGRQGTAVYDKGVSADSIPFFGKEGYAYGLDFGTGSTVMAGTDVEQLPDRLKDAGADVSGTLCDSALTAEAINRDMRRRIARQRRGMYPTVVGKRTEKTGVLHCVDAGESVLNHMVLDFETDSVAAYAGAMYGDFYDLKQGKYRIVSLLEGGAWSEDTITVVGATTYFRPDSTVRHETNGRVKEYNSMMDSIVASRYNVEASMYRWQQMVESLTGNGSKEERGYMVADNRAAFGTAAPMAVPNAMMSNRVMSKSMADGAVAFEEAMVAGMDVEAVMEEIRSAFSDVAYWYPTLRTDERGEVRVTVRYPDDLTRWNEYFVAMKGRQRGFEQSTTMARLDVVGRLYVPQFLTEGDTVGVVGNTVNYTDTAMTLGRSFIVEDDVAMSITGSVENAVFDTVAVAAEGDSVTVAYAVTGADGEYIDGEKRSVGVQQRGMLETDGEFHIMEAGKDEYKIGAERYDRPFELHIEGDVMELMKRDAERVLDYKFETNDVLAAKLTVLLMMQTDKGLKPMEQARNAQKINSIIGKMERNRNADGLWGWYGRSDESVWFVTEAVFRALSKAYDMGYEVGTMRDKRYVAYALGAMEAGSEDEKVEAALLMAEIIMPEAATEYQTIKETIETDSLSELGRLKYCLLSAYMGERCDAIDADTMAVRSMTGGLHYELRGTRAEARRGVVSGDVEATLTVYRMLGSGLDTEEAVEKRKAIRRWLLSQRRYGGYWRNFGECIKILDVLMSESDAYGHEPMEAVITADGNTFAVSELPFDTVFPAGTEVTIEKKGGGEAFVGTAVRYWEQDVTAAGDEGMRVEAEWACGGDTLKTGEETELKVRLTMERDADYVMVRVPIPAGCELKRGVYGKRYGRSYTECYRDEACLFFEYLPKGEHEFTLRVVNRFAGRFTQNPAQAELFYFPMLGANGEMKRVVIE</sequence>
<evidence type="ECO:0000256" key="1">
    <source>
        <dbReference type="SAM" id="SignalP"/>
    </source>
</evidence>
<dbReference type="EMBL" id="JADIMV010000143">
    <property type="protein sequence ID" value="MBO8440684.1"/>
    <property type="molecule type" value="Genomic_DNA"/>
</dbReference>
<gene>
    <name evidence="3" type="ORF">IAC51_08570</name>
</gene>
<evidence type="ECO:0000259" key="2">
    <source>
        <dbReference type="SMART" id="SM01360"/>
    </source>
</evidence>
<dbReference type="Pfam" id="PF17973">
    <property type="entry name" value="bMG10"/>
    <property type="match status" value="1"/>
</dbReference>
<feature type="domain" description="Alpha-2-macroglobulin" evidence="2">
    <location>
        <begin position="1139"/>
        <end position="1228"/>
    </location>
</feature>
<dbReference type="SMART" id="SM01360">
    <property type="entry name" value="A2M"/>
    <property type="match status" value="1"/>
</dbReference>
<dbReference type="GO" id="GO:0004866">
    <property type="term" value="F:endopeptidase inhibitor activity"/>
    <property type="evidence" value="ECO:0007669"/>
    <property type="project" value="InterPro"/>
</dbReference>
<dbReference type="Proteomes" id="UP000712007">
    <property type="component" value="Unassembled WGS sequence"/>
</dbReference>
<reference evidence="3" key="1">
    <citation type="submission" date="2020-10" db="EMBL/GenBank/DDBJ databases">
        <authorList>
            <person name="Gilroy R."/>
        </authorList>
    </citation>
    <scope>NUCLEOTIDE SEQUENCE</scope>
    <source>
        <strain evidence="3">3924</strain>
    </source>
</reference>
<dbReference type="Pfam" id="PF00207">
    <property type="entry name" value="A2M"/>
    <property type="match status" value="1"/>
</dbReference>
<dbReference type="InterPro" id="IPR051802">
    <property type="entry name" value="YfhM-like"/>
</dbReference>
<evidence type="ECO:0000313" key="4">
    <source>
        <dbReference type="Proteomes" id="UP000712007"/>
    </source>
</evidence>
<accession>A0A940IFI3</accession>
<feature type="chain" id="PRO_5036936673" description="Alpha-2-macroglobulin domain-containing protein" evidence="1">
    <location>
        <begin position="20"/>
        <end position="1776"/>
    </location>
</feature>
<proteinExistence type="predicted"/>
<feature type="signal peptide" evidence="1">
    <location>
        <begin position="1"/>
        <end position="19"/>
    </location>
</feature>
<comment type="caution">
    <text evidence="3">The sequence shown here is derived from an EMBL/GenBank/DDBJ whole genome shotgun (WGS) entry which is preliminary data.</text>
</comment>
<dbReference type="InterPro" id="IPR041246">
    <property type="entry name" value="Bact_MG10"/>
</dbReference>
<dbReference type="Gene3D" id="1.50.10.20">
    <property type="match status" value="1"/>
</dbReference>
<dbReference type="InterPro" id="IPR001599">
    <property type="entry name" value="Macroglobln_a2"/>
</dbReference>
<organism evidence="3 4">
    <name type="scientific">Candidatus Aphodosoma intestinipullorum</name>
    <dbReference type="NCBI Taxonomy" id="2840674"/>
    <lineage>
        <taxon>Bacteria</taxon>
        <taxon>Pseudomonadati</taxon>
        <taxon>Bacteroidota</taxon>
        <taxon>Bacteroidia</taxon>
        <taxon>Bacteroidales</taxon>
        <taxon>Candidatus Aphodosoma</taxon>
    </lineage>
</organism>
<evidence type="ECO:0000313" key="3">
    <source>
        <dbReference type="EMBL" id="MBO8440684.1"/>
    </source>
</evidence>
<reference evidence="3" key="2">
    <citation type="journal article" date="2021" name="PeerJ">
        <title>Extensive microbial diversity within the chicken gut microbiome revealed by metagenomics and culture.</title>
        <authorList>
            <person name="Gilroy R."/>
            <person name="Ravi A."/>
            <person name="Getino M."/>
            <person name="Pursley I."/>
            <person name="Horton D.L."/>
            <person name="Alikhan N.F."/>
            <person name="Baker D."/>
            <person name="Gharbi K."/>
            <person name="Hall N."/>
            <person name="Watson M."/>
            <person name="Adriaenssens E.M."/>
            <person name="Foster-Nyarko E."/>
            <person name="Jarju S."/>
            <person name="Secka A."/>
            <person name="Antonio M."/>
            <person name="Oren A."/>
            <person name="Chaudhuri R.R."/>
            <person name="La Ragione R."/>
            <person name="Hildebrand F."/>
            <person name="Pallen M.J."/>
        </authorList>
    </citation>
    <scope>NUCLEOTIDE SEQUENCE</scope>
    <source>
        <strain evidence="3">3924</strain>
    </source>
</reference>
<keyword evidence="1" id="KW-0732">Signal</keyword>
<dbReference type="PANTHER" id="PTHR40094">
    <property type="entry name" value="ALPHA-2-MACROGLOBULIN HOMOLOG"/>
    <property type="match status" value="1"/>
</dbReference>